<dbReference type="SUPFAM" id="SSF52743">
    <property type="entry name" value="Subtilisin-like"/>
    <property type="match status" value="1"/>
</dbReference>
<comment type="similarity">
    <text evidence="1 9 10">Belongs to the peptidase S8 family.</text>
</comment>
<dbReference type="SUPFAM" id="SSF52025">
    <property type="entry name" value="PA domain"/>
    <property type="match status" value="1"/>
</dbReference>
<evidence type="ECO:0000259" key="12">
    <source>
        <dbReference type="Pfam" id="PF02225"/>
    </source>
</evidence>
<accession>A0A0C2WWK0</accession>
<protein>
    <recommendedName>
        <fullName evidence="16">Peptidase S8/S53 domain-containing protein</fullName>
    </recommendedName>
</protein>
<dbReference type="InterPro" id="IPR000209">
    <property type="entry name" value="Peptidase_S8/S53_dom"/>
</dbReference>
<dbReference type="AlphaFoldDB" id="A0A0C2WWK0"/>
<evidence type="ECO:0000259" key="13">
    <source>
        <dbReference type="Pfam" id="PF06280"/>
    </source>
</evidence>
<dbReference type="PANTHER" id="PTHR43806">
    <property type="entry name" value="PEPTIDASE S8"/>
    <property type="match status" value="1"/>
</dbReference>
<name>A0A0C2WWK0_SERVB</name>
<dbReference type="InterPro" id="IPR050131">
    <property type="entry name" value="Peptidase_S8_subtilisin-like"/>
</dbReference>
<evidence type="ECO:0000313" key="14">
    <source>
        <dbReference type="EMBL" id="KIM30503.1"/>
    </source>
</evidence>
<dbReference type="OrthoDB" id="206201at2759"/>
<feature type="active site" description="Charge relay system" evidence="8 9">
    <location>
        <position position="111"/>
    </location>
</feature>
<reference evidence="14 15" key="1">
    <citation type="submission" date="2014-04" db="EMBL/GenBank/DDBJ databases">
        <authorList>
            <consortium name="DOE Joint Genome Institute"/>
            <person name="Kuo A."/>
            <person name="Zuccaro A."/>
            <person name="Kohler A."/>
            <person name="Nagy L.G."/>
            <person name="Floudas D."/>
            <person name="Copeland A."/>
            <person name="Barry K.W."/>
            <person name="Cichocki N."/>
            <person name="Veneault-Fourrey C."/>
            <person name="LaButti K."/>
            <person name="Lindquist E.A."/>
            <person name="Lipzen A."/>
            <person name="Lundell T."/>
            <person name="Morin E."/>
            <person name="Murat C."/>
            <person name="Sun H."/>
            <person name="Tunlid A."/>
            <person name="Henrissat B."/>
            <person name="Grigoriev I.V."/>
            <person name="Hibbett D.S."/>
            <person name="Martin F."/>
            <person name="Nordberg H.P."/>
            <person name="Cantor M.N."/>
            <person name="Hua S.X."/>
        </authorList>
    </citation>
    <scope>NUCLEOTIDE SEQUENCE [LARGE SCALE GENOMIC DNA]</scope>
    <source>
        <strain evidence="14 15">MAFF 305830</strain>
    </source>
</reference>
<evidence type="ECO:0000259" key="11">
    <source>
        <dbReference type="Pfam" id="PF00082"/>
    </source>
</evidence>
<dbReference type="PANTHER" id="PTHR43806:SF66">
    <property type="entry name" value="SERIN ENDOPEPTIDASE"/>
    <property type="match status" value="1"/>
</dbReference>
<dbReference type="InterPro" id="IPR010435">
    <property type="entry name" value="C5a/SBT2-like_Fn3"/>
</dbReference>
<dbReference type="Gene3D" id="3.40.50.200">
    <property type="entry name" value="Peptidase S8/S53 domain"/>
    <property type="match status" value="1"/>
</dbReference>
<organism evidence="14 15">
    <name type="scientific">Serendipita vermifera MAFF 305830</name>
    <dbReference type="NCBI Taxonomy" id="933852"/>
    <lineage>
        <taxon>Eukaryota</taxon>
        <taxon>Fungi</taxon>
        <taxon>Dikarya</taxon>
        <taxon>Basidiomycota</taxon>
        <taxon>Agaricomycotina</taxon>
        <taxon>Agaricomycetes</taxon>
        <taxon>Sebacinales</taxon>
        <taxon>Serendipitaceae</taxon>
        <taxon>Serendipita</taxon>
    </lineage>
</organism>
<evidence type="ECO:0000256" key="3">
    <source>
        <dbReference type="ARBA" id="ARBA00022525"/>
    </source>
</evidence>
<dbReference type="PRINTS" id="PR00723">
    <property type="entry name" value="SUBTILISIN"/>
</dbReference>
<dbReference type="PROSITE" id="PS51892">
    <property type="entry name" value="SUBTILASE"/>
    <property type="match status" value="1"/>
</dbReference>
<evidence type="ECO:0000256" key="1">
    <source>
        <dbReference type="ARBA" id="ARBA00011073"/>
    </source>
</evidence>
<evidence type="ECO:0008006" key="16">
    <source>
        <dbReference type="Google" id="ProtNLM"/>
    </source>
</evidence>
<dbReference type="Pfam" id="PF02225">
    <property type="entry name" value="PA"/>
    <property type="match status" value="1"/>
</dbReference>
<dbReference type="PROSITE" id="PS00137">
    <property type="entry name" value="SUBTILASE_HIS"/>
    <property type="match status" value="1"/>
</dbReference>
<dbReference type="InterPro" id="IPR046450">
    <property type="entry name" value="PA_dom_sf"/>
</dbReference>
<dbReference type="InterPro" id="IPR023828">
    <property type="entry name" value="Peptidase_S8_Ser-AS"/>
</dbReference>
<dbReference type="InterPro" id="IPR036852">
    <property type="entry name" value="Peptidase_S8/S53_dom_sf"/>
</dbReference>
<feature type="active site" description="Charge relay system" evidence="8 9">
    <location>
        <position position="468"/>
    </location>
</feature>
<dbReference type="InterPro" id="IPR022398">
    <property type="entry name" value="Peptidase_S8_His-AS"/>
</dbReference>
<dbReference type="STRING" id="933852.A0A0C2WWK0"/>
<evidence type="ECO:0000256" key="10">
    <source>
        <dbReference type="RuleBase" id="RU003355"/>
    </source>
</evidence>
<feature type="active site" description="Charge relay system" evidence="8 9">
    <location>
        <position position="160"/>
    </location>
</feature>
<dbReference type="GO" id="GO:0005615">
    <property type="term" value="C:extracellular space"/>
    <property type="evidence" value="ECO:0007669"/>
    <property type="project" value="TreeGrafter"/>
</dbReference>
<dbReference type="CDD" id="cd02124">
    <property type="entry name" value="PA_PoS1_like"/>
    <property type="match status" value="1"/>
</dbReference>
<keyword evidence="7 9" id="KW-0720">Serine protease</keyword>
<dbReference type="GO" id="GO:0016020">
    <property type="term" value="C:membrane"/>
    <property type="evidence" value="ECO:0007669"/>
    <property type="project" value="InterPro"/>
</dbReference>
<dbReference type="InterPro" id="IPR023827">
    <property type="entry name" value="Peptidase_S8_Asp-AS"/>
</dbReference>
<dbReference type="CDD" id="cd07489">
    <property type="entry name" value="Peptidases_S8_5"/>
    <property type="match status" value="1"/>
</dbReference>
<dbReference type="GO" id="GO:0006508">
    <property type="term" value="P:proteolysis"/>
    <property type="evidence" value="ECO:0007669"/>
    <property type="project" value="UniProtKB-KW"/>
</dbReference>
<dbReference type="InterPro" id="IPR003137">
    <property type="entry name" value="PA_domain"/>
</dbReference>
<keyword evidence="4 9" id="KW-0645">Protease</keyword>
<evidence type="ECO:0000256" key="7">
    <source>
        <dbReference type="ARBA" id="ARBA00022825"/>
    </source>
</evidence>
<feature type="domain" description="C5a peptidase/Subtilisin-like protease SBT2-like Fn3-like" evidence="13">
    <location>
        <begin position="546"/>
        <end position="654"/>
    </location>
</feature>
<evidence type="ECO:0000313" key="15">
    <source>
        <dbReference type="Proteomes" id="UP000054097"/>
    </source>
</evidence>
<reference evidence="15" key="2">
    <citation type="submission" date="2015-01" db="EMBL/GenBank/DDBJ databases">
        <title>Evolutionary Origins and Diversification of the Mycorrhizal Mutualists.</title>
        <authorList>
            <consortium name="DOE Joint Genome Institute"/>
            <consortium name="Mycorrhizal Genomics Consortium"/>
            <person name="Kohler A."/>
            <person name="Kuo A."/>
            <person name="Nagy L.G."/>
            <person name="Floudas D."/>
            <person name="Copeland A."/>
            <person name="Barry K.W."/>
            <person name="Cichocki N."/>
            <person name="Veneault-Fourrey C."/>
            <person name="LaButti K."/>
            <person name="Lindquist E.A."/>
            <person name="Lipzen A."/>
            <person name="Lundell T."/>
            <person name="Morin E."/>
            <person name="Murat C."/>
            <person name="Riley R."/>
            <person name="Ohm R."/>
            <person name="Sun H."/>
            <person name="Tunlid A."/>
            <person name="Henrissat B."/>
            <person name="Grigoriev I.V."/>
            <person name="Hibbett D.S."/>
            <person name="Martin F."/>
        </authorList>
    </citation>
    <scope>NUCLEOTIDE SEQUENCE [LARGE SCALE GENOMIC DNA]</scope>
    <source>
        <strain evidence="15">MAFF 305830</strain>
    </source>
</reference>
<proteinExistence type="inferred from homology"/>
<keyword evidence="3" id="KW-0964">Secreted</keyword>
<feature type="domain" description="Peptidase S8/S53" evidence="11">
    <location>
        <begin position="102"/>
        <end position="511"/>
    </location>
</feature>
<dbReference type="Pfam" id="PF06280">
    <property type="entry name" value="fn3_5"/>
    <property type="match status" value="1"/>
</dbReference>
<dbReference type="HOGENOM" id="CLU_003559_3_1_1"/>
<dbReference type="Gene3D" id="3.50.30.30">
    <property type="match status" value="1"/>
</dbReference>
<evidence type="ECO:0000256" key="6">
    <source>
        <dbReference type="ARBA" id="ARBA00022801"/>
    </source>
</evidence>
<evidence type="ECO:0000256" key="9">
    <source>
        <dbReference type="PROSITE-ProRule" id="PRU01240"/>
    </source>
</evidence>
<keyword evidence="5" id="KW-0732">Signal</keyword>
<dbReference type="Proteomes" id="UP000054097">
    <property type="component" value="Unassembled WGS sequence"/>
</dbReference>
<evidence type="ECO:0000256" key="8">
    <source>
        <dbReference type="PIRSR" id="PIRSR615500-1"/>
    </source>
</evidence>
<evidence type="ECO:0000256" key="5">
    <source>
        <dbReference type="ARBA" id="ARBA00022729"/>
    </source>
</evidence>
<evidence type="ECO:0000256" key="4">
    <source>
        <dbReference type="ARBA" id="ARBA00022670"/>
    </source>
</evidence>
<sequence>MNPHADLYAAMHKRDISWSIAYEYEGDLYTGASVRLSSEDDLVKLANINGVISIHPVMIHERPNLPYMHTVSGADDPRIPTDTQSTHKMCGVDKLHGEGTFGAGVKIAIIDSGFDYMHPQLGGGFGSGYKFASGWDFVGDDYTGGNTAVPDDDPMDCGGHGTHVAGIIGADPGGPYNISGVAYQAELAGYRVFGCEGGVANDVLIAAITRAYNENAQIITMSLGGSSGWTSSYSAVIASRAAKNGRIVTIAAGNGGDVGMWYTSSPASGTDVIAVGSVDNTGIPIQYAKVSGHTDIVYYSLAPLNFTIPLPVWPVSNTIVDNDACDPLPADTPDLSGFVVLIRRGTCAFVDKLANVAAKGARVALIYNNGGTPVSFKAEHIPGALIGAEDGAYLLDQFLAGTPPTISFPQSGGSGSIDNPAGGLMSSFSTYGPTFDAYMKPQVSAPGGGILSTIPTNKGSYAIYSGTSMATPYVAGVSALLIQTKGASKETALAARDFLQTTAHALPSNKNETALLQTASMQGAGLIDAYNMVHYKTVVSPGQLLLNDTANFEGHHTIQIFNNGTKEMTYKLTHKPAGTAQSLVTGSIQQNVGPVPLTADAATVLMVPTITIGPGQKRTFDVLITPPNVDARTIPVYSGYIEIASQDGKEILAVTYLGIASKLKDATILDNTDEVFGEKLPASINAAGSVTRNEETYDFVGENYPFIVFRLVMGTRKLVFDLVSENTTVPNTISRRDIETPARRDLDFFNWLVGWLNGSTCHLCGGGGSYDQVPTLGGLEIWERNARHTKAGYSIFALSNNKFANGTRIPNGRYKILLRALKITGSLELEEDHEAWLSPVMVFNATSA</sequence>
<keyword evidence="15" id="KW-1185">Reference proteome</keyword>
<dbReference type="PROSITE" id="PS00138">
    <property type="entry name" value="SUBTILASE_SER"/>
    <property type="match status" value="1"/>
</dbReference>
<feature type="domain" description="PA" evidence="12">
    <location>
        <begin position="318"/>
        <end position="393"/>
    </location>
</feature>
<dbReference type="Pfam" id="PF00082">
    <property type="entry name" value="Peptidase_S8"/>
    <property type="match status" value="1"/>
</dbReference>
<evidence type="ECO:0000256" key="2">
    <source>
        <dbReference type="ARBA" id="ARBA00022512"/>
    </source>
</evidence>
<dbReference type="GO" id="GO:0004252">
    <property type="term" value="F:serine-type endopeptidase activity"/>
    <property type="evidence" value="ECO:0007669"/>
    <property type="project" value="UniProtKB-UniRule"/>
</dbReference>
<keyword evidence="6 9" id="KW-0378">Hydrolase</keyword>
<dbReference type="EMBL" id="KN824284">
    <property type="protein sequence ID" value="KIM30503.1"/>
    <property type="molecule type" value="Genomic_DNA"/>
</dbReference>
<gene>
    <name evidence="14" type="ORF">M408DRAFT_286696</name>
</gene>
<dbReference type="InterPro" id="IPR015500">
    <property type="entry name" value="Peptidase_S8_subtilisin-rel"/>
</dbReference>
<keyword evidence="2" id="KW-0134">Cell wall</keyword>
<dbReference type="PROSITE" id="PS00136">
    <property type="entry name" value="SUBTILASE_ASP"/>
    <property type="match status" value="1"/>
</dbReference>
<dbReference type="InterPro" id="IPR034187">
    <property type="entry name" value="Peptidases_S8_5"/>
</dbReference>